<proteinExistence type="predicted"/>
<evidence type="ECO:0000259" key="2">
    <source>
        <dbReference type="Pfam" id="PF13358"/>
    </source>
</evidence>
<gene>
    <name evidence="3" type="ORF">GHT06_020535</name>
</gene>
<dbReference type="GO" id="GO:0005634">
    <property type="term" value="C:nucleus"/>
    <property type="evidence" value="ECO:0007669"/>
    <property type="project" value="UniProtKB-SubCell"/>
</dbReference>
<organism evidence="3 4">
    <name type="scientific">Daphnia sinensis</name>
    <dbReference type="NCBI Taxonomy" id="1820382"/>
    <lineage>
        <taxon>Eukaryota</taxon>
        <taxon>Metazoa</taxon>
        <taxon>Ecdysozoa</taxon>
        <taxon>Arthropoda</taxon>
        <taxon>Crustacea</taxon>
        <taxon>Branchiopoda</taxon>
        <taxon>Diplostraca</taxon>
        <taxon>Cladocera</taxon>
        <taxon>Anomopoda</taxon>
        <taxon>Daphniidae</taxon>
        <taxon>Daphnia</taxon>
        <taxon>Daphnia similis group</taxon>
    </lineage>
</organism>
<sequence>MARALEHMGRFIGPLPEFHRETYRLSEAIKIEIVRLHSNEFETPYRIAKHLNISRWSVNQWINRYEEERELQCKVNENGRPSLTTKHEDFLLTCSDNFDNSLAIAGNAGLAHLSKNSISRRLTKSGMHCRNTALHVYKFWRWVIFTDEKSWSSSAHGQLRVRRQKKQRFSRENIYSIRRSGRTTVSVWGGMWLGGITPLYRVTNNLTSAQYVANVLEGTLLPYVTAEFPALDPMVFVQDNSAIHNALHTREWLALHPQLVALDWPTKCADMNPIEIIWGYLVCKLTKARTDEEMPYHKTDQYNEVYLQSLIESMPQHLQKVIDAEGGWTRY</sequence>
<dbReference type="AlphaFoldDB" id="A0AAD5KHY8"/>
<dbReference type="EMBL" id="WJBH02000009">
    <property type="protein sequence ID" value="KAI9552664.1"/>
    <property type="molecule type" value="Genomic_DNA"/>
</dbReference>
<comment type="subcellular location">
    <subcellularLocation>
        <location evidence="1">Nucleus</location>
    </subcellularLocation>
</comment>
<dbReference type="Proteomes" id="UP000820818">
    <property type="component" value="Linkage Group LG9"/>
</dbReference>
<feature type="domain" description="Tc1-like transposase DDE" evidence="2">
    <location>
        <begin position="144"/>
        <end position="287"/>
    </location>
</feature>
<accession>A0AAD5KHY8</accession>
<dbReference type="Pfam" id="PF13384">
    <property type="entry name" value="HTH_23"/>
    <property type="match status" value="1"/>
</dbReference>
<protein>
    <recommendedName>
        <fullName evidence="2">Tc1-like transposase DDE domain-containing protein</fullName>
    </recommendedName>
</protein>
<evidence type="ECO:0000313" key="4">
    <source>
        <dbReference type="Proteomes" id="UP000820818"/>
    </source>
</evidence>
<dbReference type="InterPro" id="IPR038717">
    <property type="entry name" value="Tc1-like_DDE_dom"/>
</dbReference>
<evidence type="ECO:0000256" key="1">
    <source>
        <dbReference type="ARBA" id="ARBA00004123"/>
    </source>
</evidence>
<name>A0AAD5KHY8_9CRUS</name>
<keyword evidence="4" id="KW-1185">Reference proteome</keyword>
<dbReference type="GO" id="GO:0003676">
    <property type="term" value="F:nucleic acid binding"/>
    <property type="evidence" value="ECO:0007669"/>
    <property type="project" value="InterPro"/>
</dbReference>
<dbReference type="SUPFAM" id="SSF46689">
    <property type="entry name" value="Homeodomain-like"/>
    <property type="match status" value="1"/>
</dbReference>
<dbReference type="InterPro" id="IPR036397">
    <property type="entry name" value="RNaseH_sf"/>
</dbReference>
<comment type="caution">
    <text evidence="3">The sequence shown here is derived from an EMBL/GenBank/DDBJ whole genome shotgun (WGS) entry which is preliminary data.</text>
</comment>
<reference evidence="3 4" key="1">
    <citation type="submission" date="2022-05" db="EMBL/GenBank/DDBJ databases">
        <title>A multi-omics perspective on studying reproductive biology in Daphnia sinensis.</title>
        <authorList>
            <person name="Jia J."/>
        </authorList>
    </citation>
    <scope>NUCLEOTIDE SEQUENCE [LARGE SCALE GENOMIC DNA]</scope>
    <source>
        <strain evidence="3 4">WSL</strain>
    </source>
</reference>
<dbReference type="Gene3D" id="3.30.420.10">
    <property type="entry name" value="Ribonuclease H-like superfamily/Ribonuclease H"/>
    <property type="match status" value="1"/>
</dbReference>
<dbReference type="Pfam" id="PF13358">
    <property type="entry name" value="DDE_3"/>
    <property type="match status" value="1"/>
</dbReference>
<evidence type="ECO:0000313" key="3">
    <source>
        <dbReference type="EMBL" id="KAI9552664.1"/>
    </source>
</evidence>
<dbReference type="InterPro" id="IPR009057">
    <property type="entry name" value="Homeodomain-like_sf"/>
</dbReference>